<reference evidence="1 2" key="1">
    <citation type="submission" date="2017-10" db="EMBL/GenBank/DDBJ databases">
        <title>Novel microbial diversity and functional potential in the marine mammal oral microbiome.</title>
        <authorList>
            <person name="Dudek N.K."/>
            <person name="Sun C.L."/>
            <person name="Burstein D."/>
            <person name="Kantor R.S."/>
            <person name="Aliaga Goltsman D.S."/>
            <person name="Bik E.M."/>
            <person name="Thomas B.C."/>
            <person name="Banfield J.F."/>
            <person name="Relman D.A."/>
        </authorList>
    </citation>
    <scope>NUCLEOTIDE SEQUENCE [LARGE SCALE GENOMIC DNA]</scope>
    <source>
        <strain evidence="1">DOLZORAL124_49_17</strain>
    </source>
</reference>
<organism evidence="1 2">
    <name type="scientific">candidate division KSB3 bacterium</name>
    <dbReference type="NCBI Taxonomy" id="2044937"/>
    <lineage>
        <taxon>Bacteria</taxon>
        <taxon>candidate division KSB3</taxon>
    </lineage>
</organism>
<protein>
    <submittedName>
        <fullName evidence="1">Uncharacterized protein</fullName>
    </submittedName>
</protein>
<name>A0A2G6E6K2_9BACT</name>
<evidence type="ECO:0000313" key="1">
    <source>
        <dbReference type="EMBL" id="PID57710.1"/>
    </source>
</evidence>
<sequence>MARQAQFNIIRAIRIGKAFIQTLWNLCNKNASIYLTKQRGMLFIYPEAALRQRLNENAAAQKFQPERGPQYRMPEQRVQIDQLPENIRDFWAQKQQEHGEALLKFSYGILSFVTETTLSEKYGVVYLMEQHLCFEDFYKAPHFLLQRHAPEYIKTRLKILRASLSDIQILRQREVEKRFLGVESSSGPLANFLDLFRRSPDYLVLTEAEGSTFIFRDLDHPESWLEALRSENR</sequence>
<dbReference type="AlphaFoldDB" id="A0A2G6E6K2"/>
<dbReference type="EMBL" id="PDPS01000025">
    <property type="protein sequence ID" value="PID57710.1"/>
    <property type="molecule type" value="Genomic_DNA"/>
</dbReference>
<gene>
    <name evidence="1" type="ORF">CSB45_05615</name>
</gene>
<dbReference type="Proteomes" id="UP000229740">
    <property type="component" value="Unassembled WGS sequence"/>
</dbReference>
<comment type="caution">
    <text evidence="1">The sequence shown here is derived from an EMBL/GenBank/DDBJ whole genome shotgun (WGS) entry which is preliminary data.</text>
</comment>
<accession>A0A2G6E6K2</accession>
<evidence type="ECO:0000313" key="2">
    <source>
        <dbReference type="Proteomes" id="UP000229740"/>
    </source>
</evidence>
<proteinExistence type="predicted"/>